<organism evidence="1 2">
    <name type="scientific">Pluteus cervinus</name>
    <dbReference type="NCBI Taxonomy" id="181527"/>
    <lineage>
        <taxon>Eukaryota</taxon>
        <taxon>Fungi</taxon>
        <taxon>Dikarya</taxon>
        <taxon>Basidiomycota</taxon>
        <taxon>Agaricomycotina</taxon>
        <taxon>Agaricomycetes</taxon>
        <taxon>Agaricomycetidae</taxon>
        <taxon>Agaricales</taxon>
        <taxon>Pluteineae</taxon>
        <taxon>Pluteaceae</taxon>
        <taxon>Pluteus</taxon>
    </lineage>
</organism>
<dbReference type="Proteomes" id="UP000308600">
    <property type="component" value="Unassembled WGS sequence"/>
</dbReference>
<reference evidence="1 2" key="1">
    <citation type="journal article" date="2019" name="Nat. Ecol. Evol.">
        <title>Megaphylogeny resolves global patterns of mushroom evolution.</title>
        <authorList>
            <person name="Varga T."/>
            <person name="Krizsan K."/>
            <person name="Foldi C."/>
            <person name="Dima B."/>
            <person name="Sanchez-Garcia M."/>
            <person name="Sanchez-Ramirez S."/>
            <person name="Szollosi G.J."/>
            <person name="Szarkandi J.G."/>
            <person name="Papp V."/>
            <person name="Albert L."/>
            <person name="Andreopoulos W."/>
            <person name="Angelini C."/>
            <person name="Antonin V."/>
            <person name="Barry K.W."/>
            <person name="Bougher N.L."/>
            <person name="Buchanan P."/>
            <person name="Buyck B."/>
            <person name="Bense V."/>
            <person name="Catcheside P."/>
            <person name="Chovatia M."/>
            <person name="Cooper J."/>
            <person name="Damon W."/>
            <person name="Desjardin D."/>
            <person name="Finy P."/>
            <person name="Geml J."/>
            <person name="Haridas S."/>
            <person name="Hughes K."/>
            <person name="Justo A."/>
            <person name="Karasinski D."/>
            <person name="Kautmanova I."/>
            <person name="Kiss B."/>
            <person name="Kocsube S."/>
            <person name="Kotiranta H."/>
            <person name="LaButti K.M."/>
            <person name="Lechner B.E."/>
            <person name="Liimatainen K."/>
            <person name="Lipzen A."/>
            <person name="Lukacs Z."/>
            <person name="Mihaltcheva S."/>
            <person name="Morgado L.N."/>
            <person name="Niskanen T."/>
            <person name="Noordeloos M.E."/>
            <person name="Ohm R.A."/>
            <person name="Ortiz-Santana B."/>
            <person name="Ovrebo C."/>
            <person name="Racz N."/>
            <person name="Riley R."/>
            <person name="Savchenko A."/>
            <person name="Shiryaev A."/>
            <person name="Soop K."/>
            <person name="Spirin V."/>
            <person name="Szebenyi C."/>
            <person name="Tomsovsky M."/>
            <person name="Tulloss R.E."/>
            <person name="Uehling J."/>
            <person name="Grigoriev I.V."/>
            <person name="Vagvolgyi C."/>
            <person name="Papp T."/>
            <person name="Martin F.M."/>
            <person name="Miettinen O."/>
            <person name="Hibbett D.S."/>
            <person name="Nagy L.G."/>
        </authorList>
    </citation>
    <scope>NUCLEOTIDE SEQUENCE [LARGE SCALE GENOMIC DNA]</scope>
    <source>
        <strain evidence="1 2">NL-1719</strain>
    </source>
</reference>
<evidence type="ECO:0000313" key="2">
    <source>
        <dbReference type="Proteomes" id="UP000308600"/>
    </source>
</evidence>
<keyword evidence="2" id="KW-1185">Reference proteome</keyword>
<evidence type="ECO:0000313" key="1">
    <source>
        <dbReference type="EMBL" id="TFK67934.1"/>
    </source>
</evidence>
<proteinExistence type="predicted"/>
<dbReference type="EMBL" id="ML208363">
    <property type="protein sequence ID" value="TFK67934.1"/>
    <property type="molecule type" value="Genomic_DNA"/>
</dbReference>
<name>A0ACD3ARK1_9AGAR</name>
<sequence>MDIDPPGPPENVNTSPGRRLLDVNTIVRRIIREYQPHIVGLGTYARMARTCKSLFHPSIKPLWSWGGSLRYLVKTLPSDCWEVDSPPEERFQVSIKLLRKLKPVDLQRLNIYAQYITLFRSTALKTEVLSAIISAHSEAFGTPHFLPNLSHLHWETDVDSDFPFVMMFLNSQLRSLTVSLAQSSASRFAFLAHISVLCPLLKHLSLNGGEDSGIIAVGSSLLVGWEYLVSLKIKCVSTEVMMYLSQMQRLSDLTLEHVDNIDWGTVKRYHLSLDKAAFAALDQFALLQAQFSPCIDMLKQVHLPVLKHLILGFNQPLDRRMWTLLLNTLQIQCPKDLDAIILRDIAPPEQPVPQNQGDEQITIDDIRLLFPFKNVTQLSLRTSCDFDLDDSGIQEIAKAFPKLTDLLLHTHQPRANPADSPSHPLLRKCTLDSLYHLSVHCPDISCIDLSFDARTIPPILAGNIAHPSKLSALVVGYSPLDDTKAVAHYLKKVFPKLCYIVVKEFNNSENDTPLGRKWKEVQQRVRGVYKGEEIQPTIEEGGKMDDDKKSI</sequence>
<accession>A0ACD3ARK1</accession>
<gene>
    <name evidence="1" type="ORF">BDN72DRAFT_842428</name>
</gene>
<protein>
    <submittedName>
        <fullName evidence="1">Uncharacterized protein</fullName>
    </submittedName>
</protein>